<dbReference type="GO" id="GO:0008794">
    <property type="term" value="F:arsenate reductase (glutaredoxin) activity"/>
    <property type="evidence" value="ECO:0007669"/>
    <property type="project" value="UniProtKB-EC"/>
</dbReference>
<dbReference type="Pfam" id="PF01451">
    <property type="entry name" value="LMWPc"/>
    <property type="match status" value="1"/>
</dbReference>
<dbReference type="SMART" id="SM00226">
    <property type="entry name" value="LMWPc"/>
    <property type="match status" value="1"/>
</dbReference>
<dbReference type="RefSeq" id="WP_186441476.1">
    <property type="nucleotide sequence ID" value="NZ_LT828551.1"/>
</dbReference>
<evidence type="ECO:0000259" key="3">
    <source>
        <dbReference type="SMART" id="SM00226"/>
    </source>
</evidence>
<name>A0A1W1H9M1_9BACT</name>
<dbReference type="InterPro" id="IPR051796">
    <property type="entry name" value="ISF_SsuE-like"/>
</dbReference>
<evidence type="ECO:0000313" key="4">
    <source>
        <dbReference type="EMBL" id="SLM29105.1"/>
    </source>
</evidence>
<proteinExistence type="predicted"/>
<dbReference type="PANTHER" id="PTHR43278:SF2">
    <property type="entry name" value="IRON-SULFUR FLAVOPROTEIN"/>
    <property type="match status" value="1"/>
</dbReference>
<keyword evidence="5" id="KW-1185">Reference proteome</keyword>
<dbReference type="InterPro" id="IPR036196">
    <property type="entry name" value="Ptyr_pPase_sf"/>
</dbReference>
<dbReference type="InterPro" id="IPR023485">
    <property type="entry name" value="Ptyr_pPase"/>
</dbReference>
<accession>A0A1W1H9M1</accession>
<dbReference type="InterPro" id="IPR029039">
    <property type="entry name" value="Flavoprotein-like_sf"/>
</dbReference>
<feature type="domain" description="Phosphotyrosine protein phosphatase I" evidence="3">
    <location>
        <begin position="195"/>
        <end position="323"/>
    </location>
</feature>
<dbReference type="Pfam" id="PF03358">
    <property type="entry name" value="FMN_red"/>
    <property type="match status" value="1"/>
</dbReference>
<dbReference type="EC" id="1.20.4.1" evidence="4"/>
<evidence type="ECO:0000256" key="2">
    <source>
        <dbReference type="ARBA" id="ARBA00022643"/>
    </source>
</evidence>
<dbReference type="SUPFAM" id="SSF52788">
    <property type="entry name" value="Phosphotyrosine protein phosphatases I"/>
    <property type="match status" value="1"/>
</dbReference>
<organism evidence="4 5">
    <name type="scientific">Desulfamplus magnetovallimortis</name>
    <dbReference type="NCBI Taxonomy" id="1246637"/>
    <lineage>
        <taxon>Bacteria</taxon>
        <taxon>Pseudomonadati</taxon>
        <taxon>Thermodesulfobacteriota</taxon>
        <taxon>Desulfobacteria</taxon>
        <taxon>Desulfobacterales</taxon>
        <taxon>Desulfobacteraceae</taxon>
        <taxon>Desulfamplus</taxon>
    </lineage>
</organism>
<dbReference type="PANTHER" id="PTHR43278">
    <property type="entry name" value="NAD(P)H-DEPENDENT FMN-CONTAINING OXIDOREDUCTASE YWQN-RELATED"/>
    <property type="match status" value="1"/>
</dbReference>
<protein>
    <submittedName>
        <fullName evidence="4">ArsC2</fullName>
        <ecNumber evidence="4">1.20.4.1</ecNumber>
    </submittedName>
</protein>
<reference evidence="4 5" key="1">
    <citation type="submission" date="2017-03" db="EMBL/GenBank/DDBJ databases">
        <authorList>
            <person name="Afonso C.L."/>
            <person name="Miller P.J."/>
            <person name="Scott M.A."/>
            <person name="Spackman E."/>
            <person name="Goraichik I."/>
            <person name="Dimitrov K.M."/>
            <person name="Suarez D.L."/>
            <person name="Swayne D.E."/>
        </authorList>
    </citation>
    <scope>NUCLEOTIDE SEQUENCE [LARGE SCALE GENOMIC DNA]</scope>
    <source>
        <strain evidence="4">PRJEB14757</strain>
    </source>
</reference>
<dbReference type="Gene3D" id="3.40.50.360">
    <property type="match status" value="1"/>
</dbReference>
<dbReference type="Proteomes" id="UP000191931">
    <property type="component" value="Unassembled WGS sequence"/>
</dbReference>
<gene>
    <name evidence="4" type="primary">arsC</name>
    <name evidence="4" type="ORF">MTBBW1_1680017</name>
</gene>
<dbReference type="Gene3D" id="3.40.50.2300">
    <property type="match status" value="1"/>
</dbReference>
<dbReference type="SUPFAM" id="SSF52218">
    <property type="entry name" value="Flavoproteins"/>
    <property type="match status" value="1"/>
</dbReference>
<dbReference type="AlphaFoldDB" id="A0A1W1H9M1"/>
<sequence length="325" mass="35627">MFVLGFSASPRVNGNSSHLLSLFMEQAETKGFETFVISAGKQLYAPCSGCGNCEKKGTCSLKDDISGNLFSLIRRADLIVLSTPVYFYGVPALMKGIIDRAQTLWSRKYRFDLKDSGESFKKGILLSVGATRGMTLFDGIRLTTRYFFDAVGAHYAGELCYSGIDGKGEIQFKEGVEKDISEIAHKVLTPLQNRKKIMFACRENAGRSQMAAAFAKEIAGHRYCVFSAGSQPAEKINPVVVKAMGEKGHDLLFNVPCSLEDALNKARGAVDMIVTMGCKEECPFIPGCKQVDWNLSDPAGKSINEVRIIRDDIEMKVKSLLSSLP</sequence>
<keyword evidence="4" id="KW-0560">Oxidoreductase</keyword>
<keyword evidence="2" id="KW-0288">FMN</keyword>
<dbReference type="STRING" id="1246637.MTBBW1_1680017"/>
<dbReference type="InterPro" id="IPR005025">
    <property type="entry name" value="FMN_Rdtase-like_dom"/>
</dbReference>
<keyword evidence="1" id="KW-0285">Flavoprotein</keyword>
<evidence type="ECO:0000313" key="5">
    <source>
        <dbReference type="Proteomes" id="UP000191931"/>
    </source>
</evidence>
<evidence type="ECO:0000256" key="1">
    <source>
        <dbReference type="ARBA" id="ARBA00022630"/>
    </source>
</evidence>
<dbReference type="EMBL" id="FWEV01000077">
    <property type="protein sequence ID" value="SLM29105.1"/>
    <property type="molecule type" value="Genomic_DNA"/>
</dbReference>